<dbReference type="Proteomes" id="UP000318050">
    <property type="component" value="Unassembled WGS sequence"/>
</dbReference>
<name>A0A560J6F9_9PROT</name>
<dbReference type="EMBL" id="VITT01000001">
    <property type="protein sequence ID" value="TWB64160.1"/>
    <property type="molecule type" value="Genomic_DNA"/>
</dbReference>
<proteinExistence type="predicted"/>
<reference evidence="2 3" key="1">
    <citation type="submission" date="2019-06" db="EMBL/GenBank/DDBJ databases">
        <title>Genomic Encyclopedia of Type Strains, Phase IV (KMG-V): Genome sequencing to study the core and pangenomes of soil and plant-associated prokaryotes.</title>
        <authorList>
            <person name="Whitman W."/>
        </authorList>
    </citation>
    <scope>NUCLEOTIDE SEQUENCE [LARGE SCALE GENOMIC DNA]</scope>
    <source>
        <strain evidence="2 3">BR 11140</strain>
    </source>
</reference>
<protein>
    <submittedName>
        <fullName evidence="2">Uncharacterized protein</fullName>
    </submittedName>
</protein>
<feature type="compositionally biased region" description="Low complexity" evidence="1">
    <location>
        <begin position="32"/>
        <end position="56"/>
    </location>
</feature>
<comment type="caution">
    <text evidence="2">The sequence shown here is derived from an EMBL/GenBank/DDBJ whole genome shotgun (WGS) entry which is preliminary data.</text>
</comment>
<dbReference type="OrthoDB" id="7307795at2"/>
<evidence type="ECO:0000256" key="1">
    <source>
        <dbReference type="SAM" id="MobiDB-lite"/>
    </source>
</evidence>
<feature type="region of interest" description="Disordered" evidence="1">
    <location>
        <begin position="32"/>
        <end position="59"/>
    </location>
</feature>
<sequence length="185" mass="17833">MALDGVLSTGSAYAQIPSGTLATLGYATTDTSAETTSAGSSTPGAAPGGTSPAGEETTSRLSAPAYISPVVTYDSEAAIAITQFRDSTTGAVDYQIPSRHVVEQYRLRATGAPHYKGGNPLLPAEVAAPSNDQSAAGAAPSNTGPSASTTGTASTSTGGGGSGSALISPTVAAVTLGAAAVNVVA</sequence>
<feature type="compositionally biased region" description="Low complexity" evidence="1">
    <location>
        <begin position="134"/>
        <end position="156"/>
    </location>
</feature>
<organism evidence="2 3">
    <name type="scientific">Nitrospirillum amazonense</name>
    <dbReference type="NCBI Taxonomy" id="28077"/>
    <lineage>
        <taxon>Bacteria</taxon>
        <taxon>Pseudomonadati</taxon>
        <taxon>Pseudomonadota</taxon>
        <taxon>Alphaproteobacteria</taxon>
        <taxon>Rhodospirillales</taxon>
        <taxon>Azospirillaceae</taxon>
        <taxon>Nitrospirillum</taxon>
    </lineage>
</organism>
<gene>
    <name evidence="2" type="ORF">FBZ92_10153</name>
</gene>
<feature type="region of interest" description="Disordered" evidence="1">
    <location>
        <begin position="125"/>
        <end position="162"/>
    </location>
</feature>
<dbReference type="AlphaFoldDB" id="A0A560J6F9"/>
<evidence type="ECO:0000313" key="3">
    <source>
        <dbReference type="Proteomes" id="UP000318050"/>
    </source>
</evidence>
<accession>A0A560J6F9</accession>
<evidence type="ECO:0000313" key="2">
    <source>
        <dbReference type="EMBL" id="TWB64160.1"/>
    </source>
</evidence>